<dbReference type="InterPro" id="IPR036291">
    <property type="entry name" value="NAD(P)-bd_dom_sf"/>
</dbReference>
<evidence type="ECO:0000256" key="2">
    <source>
        <dbReference type="RuleBase" id="RU000363"/>
    </source>
</evidence>
<dbReference type="Pfam" id="PF00106">
    <property type="entry name" value="adh_short"/>
    <property type="match status" value="1"/>
</dbReference>
<dbReference type="AlphaFoldDB" id="A0A6J4K1D4"/>
<evidence type="ECO:0000256" key="1">
    <source>
        <dbReference type="ARBA" id="ARBA00023002"/>
    </source>
</evidence>
<reference evidence="3" key="1">
    <citation type="submission" date="2020-02" db="EMBL/GenBank/DDBJ databases">
        <authorList>
            <person name="Meier V. D."/>
        </authorList>
    </citation>
    <scope>NUCLEOTIDE SEQUENCE</scope>
    <source>
        <strain evidence="3">AVDCRST_MAG11</strain>
    </source>
</reference>
<evidence type="ECO:0000313" key="3">
    <source>
        <dbReference type="EMBL" id="CAA9293122.1"/>
    </source>
</evidence>
<dbReference type="PANTHER" id="PTHR43157:SF31">
    <property type="entry name" value="PHOSPHATIDYLINOSITOL-GLYCAN BIOSYNTHESIS CLASS F PROTEIN"/>
    <property type="match status" value="1"/>
</dbReference>
<sequence>RAELAALGGGEPELLVGDLGVQGDVRRLAGEFLRRHASLDVLVNNAGALYARRELTGDGVERTFAVNHLAYFLLTALLRPALEAAPAARVVSVSSDAHRAVRRFDFANAQGERRYVAFGAYAQSKLANVLFTYELARRLAGTGVTANCLHPGVIRSGFGRNNQGVTGLLFALGAPFMVSPERGAATTIYLATSPEVEGVTGRYFRRRRPARSSSGSYDPDAARRLWELSEAMTRDGAVAL</sequence>
<feature type="non-terminal residue" evidence="3">
    <location>
        <position position="1"/>
    </location>
</feature>
<comment type="similarity">
    <text evidence="2">Belongs to the short-chain dehydrogenases/reductases (SDR) family.</text>
</comment>
<dbReference type="InterPro" id="IPR002347">
    <property type="entry name" value="SDR_fam"/>
</dbReference>
<dbReference type="PANTHER" id="PTHR43157">
    <property type="entry name" value="PHOSPHATIDYLINOSITOL-GLYCAN BIOSYNTHESIS CLASS F PROTEIN-RELATED"/>
    <property type="match status" value="1"/>
</dbReference>
<dbReference type="SUPFAM" id="SSF51735">
    <property type="entry name" value="NAD(P)-binding Rossmann-fold domains"/>
    <property type="match status" value="1"/>
</dbReference>
<dbReference type="Gene3D" id="3.40.50.720">
    <property type="entry name" value="NAD(P)-binding Rossmann-like Domain"/>
    <property type="match status" value="1"/>
</dbReference>
<dbReference type="PRINTS" id="PR00080">
    <property type="entry name" value="SDRFAMILY"/>
</dbReference>
<protein>
    <recommendedName>
        <fullName evidence="4">SDR family oxidoreductase</fullName>
    </recommendedName>
</protein>
<dbReference type="EMBL" id="CADCTU010000064">
    <property type="protein sequence ID" value="CAA9293122.1"/>
    <property type="molecule type" value="Genomic_DNA"/>
</dbReference>
<dbReference type="GO" id="GO:0016491">
    <property type="term" value="F:oxidoreductase activity"/>
    <property type="evidence" value="ECO:0007669"/>
    <property type="project" value="UniProtKB-KW"/>
</dbReference>
<accession>A0A6J4K1D4</accession>
<name>A0A6J4K1D4_9BACT</name>
<keyword evidence="1" id="KW-0560">Oxidoreductase</keyword>
<dbReference type="PRINTS" id="PR00081">
    <property type="entry name" value="GDHRDH"/>
</dbReference>
<gene>
    <name evidence="3" type="ORF">AVDCRST_MAG11-268</name>
</gene>
<proteinExistence type="inferred from homology"/>
<organism evidence="3">
    <name type="scientific">uncultured Gemmatimonadaceae bacterium</name>
    <dbReference type="NCBI Taxonomy" id="246130"/>
    <lineage>
        <taxon>Bacteria</taxon>
        <taxon>Pseudomonadati</taxon>
        <taxon>Gemmatimonadota</taxon>
        <taxon>Gemmatimonadia</taxon>
        <taxon>Gemmatimonadales</taxon>
        <taxon>Gemmatimonadaceae</taxon>
        <taxon>environmental samples</taxon>
    </lineage>
</organism>
<evidence type="ECO:0008006" key="4">
    <source>
        <dbReference type="Google" id="ProtNLM"/>
    </source>
</evidence>